<dbReference type="AlphaFoldDB" id="A0A8C7DX59"/>
<keyword evidence="5" id="KW-0325">Glycoprotein</keyword>
<dbReference type="Proteomes" id="UP000694557">
    <property type="component" value="Unassembled WGS sequence"/>
</dbReference>
<dbReference type="InterPro" id="IPR007110">
    <property type="entry name" value="Ig-like_dom"/>
</dbReference>
<accession>A0A8C7DX59</accession>
<dbReference type="Pfam" id="PF22705">
    <property type="entry name" value="C2-set_3"/>
    <property type="match status" value="1"/>
</dbReference>
<dbReference type="SUPFAM" id="SSF48726">
    <property type="entry name" value="Immunoglobulin"/>
    <property type="match status" value="2"/>
</dbReference>
<feature type="domain" description="Ig-like" evidence="8">
    <location>
        <begin position="38"/>
        <end position="133"/>
    </location>
</feature>
<dbReference type="Gene3D" id="2.60.40.10">
    <property type="entry name" value="Immunoglobulins"/>
    <property type="match status" value="2"/>
</dbReference>
<protein>
    <recommendedName>
        <fullName evidence="8">Ig-like domain-containing protein</fullName>
    </recommendedName>
</protein>
<dbReference type="FunFam" id="2.60.40.10:FF:000142">
    <property type="entry name" value="V-set domain-containing T-cell activation inhibitor 1"/>
    <property type="match status" value="1"/>
</dbReference>
<gene>
    <name evidence="9" type="primary">LOC109897048</name>
</gene>
<keyword evidence="10" id="KW-1185">Reference proteome</keyword>
<comment type="subcellular location">
    <subcellularLocation>
        <location evidence="1">Membrane</location>
    </subcellularLocation>
</comment>
<evidence type="ECO:0000313" key="9">
    <source>
        <dbReference type="Ensembl" id="ENSOKIP00005020751.1"/>
    </source>
</evidence>
<evidence type="ECO:0000259" key="8">
    <source>
        <dbReference type="PROSITE" id="PS50835"/>
    </source>
</evidence>
<evidence type="ECO:0000256" key="2">
    <source>
        <dbReference type="ARBA" id="ARBA00022729"/>
    </source>
</evidence>
<sequence>MNWKSCLTFVVSFLVFKLSHLTEFETTVPSETQLAILGQHIVLDCSFPVDKQWDRTRCQIEWKLDKVVVHSFYYGQDHLNDQNSRYVNRTSLYHSDIQKGNASLRLEHATLGDEGNYTCTVHTEMGPKRTSVSLKLAAYYAEPRLKFSTSACGVELLLTTEGYPRPSVQWLTVSGEDVGDDTVTHLSQDTQGLYTVSSTVSLQGAVNKTLTFVLKNEALGQEIRRNITLLSGISTRFLFLRIPSGVYSLLTGQLRALSDSCIKDRGSHFSSRSYLKANCPG</sequence>
<dbReference type="InterPro" id="IPR050504">
    <property type="entry name" value="IgSF_BTN/MOG"/>
</dbReference>
<dbReference type="GO" id="GO:0009897">
    <property type="term" value="C:external side of plasma membrane"/>
    <property type="evidence" value="ECO:0007669"/>
    <property type="project" value="TreeGrafter"/>
</dbReference>
<dbReference type="PROSITE" id="PS50835">
    <property type="entry name" value="IG_LIKE"/>
    <property type="match status" value="1"/>
</dbReference>
<feature type="signal peptide" evidence="7">
    <location>
        <begin position="1"/>
        <end position="21"/>
    </location>
</feature>
<evidence type="ECO:0000256" key="6">
    <source>
        <dbReference type="ARBA" id="ARBA00023319"/>
    </source>
</evidence>
<keyword evidence="6" id="KW-0393">Immunoglobulin domain</keyword>
<proteinExistence type="predicted"/>
<dbReference type="Ensembl" id="ENSOKIT00005022087.1">
    <property type="protein sequence ID" value="ENSOKIP00005020751.1"/>
    <property type="gene ID" value="ENSOKIG00005009165.1"/>
</dbReference>
<reference evidence="9" key="2">
    <citation type="submission" date="2025-09" db="UniProtKB">
        <authorList>
            <consortium name="Ensembl"/>
        </authorList>
    </citation>
    <scope>IDENTIFICATION</scope>
</reference>
<evidence type="ECO:0000256" key="3">
    <source>
        <dbReference type="ARBA" id="ARBA00023136"/>
    </source>
</evidence>
<name>A0A8C7DX59_ONCKI</name>
<evidence type="ECO:0000313" key="10">
    <source>
        <dbReference type="Proteomes" id="UP000694557"/>
    </source>
</evidence>
<dbReference type="GO" id="GO:1903037">
    <property type="term" value="P:regulation of leukocyte cell-cell adhesion"/>
    <property type="evidence" value="ECO:0007669"/>
    <property type="project" value="UniProtKB-ARBA"/>
</dbReference>
<dbReference type="SMART" id="SM00409">
    <property type="entry name" value="IG"/>
    <property type="match status" value="1"/>
</dbReference>
<dbReference type="InterPro" id="IPR053896">
    <property type="entry name" value="BTN3A2-like_Ig-C"/>
</dbReference>
<dbReference type="InterPro" id="IPR003598">
    <property type="entry name" value="Ig_sub2"/>
</dbReference>
<dbReference type="GO" id="GO:0005102">
    <property type="term" value="F:signaling receptor binding"/>
    <property type="evidence" value="ECO:0007669"/>
    <property type="project" value="TreeGrafter"/>
</dbReference>
<dbReference type="SMART" id="SM00408">
    <property type="entry name" value="IGc2"/>
    <property type="match status" value="1"/>
</dbReference>
<dbReference type="PANTHER" id="PTHR24100:SF145">
    <property type="entry name" value="CD276 ANTIGEN"/>
    <property type="match status" value="1"/>
</dbReference>
<feature type="chain" id="PRO_5034940836" description="Ig-like domain-containing protein" evidence="7">
    <location>
        <begin position="22"/>
        <end position="281"/>
    </location>
</feature>
<dbReference type="GO" id="GO:0001817">
    <property type="term" value="P:regulation of cytokine production"/>
    <property type="evidence" value="ECO:0007669"/>
    <property type="project" value="TreeGrafter"/>
</dbReference>
<dbReference type="InterPro" id="IPR003599">
    <property type="entry name" value="Ig_sub"/>
</dbReference>
<reference evidence="9" key="1">
    <citation type="submission" date="2025-08" db="UniProtKB">
        <authorList>
            <consortium name="Ensembl"/>
        </authorList>
    </citation>
    <scope>IDENTIFICATION</scope>
</reference>
<dbReference type="InterPro" id="IPR036179">
    <property type="entry name" value="Ig-like_dom_sf"/>
</dbReference>
<evidence type="ECO:0000256" key="4">
    <source>
        <dbReference type="ARBA" id="ARBA00023157"/>
    </source>
</evidence>
<dbReference type="GO" id="GO:0050863">
    <property type="term" value="P:regulation of T cell activation"/>
    <property type="evidence" value="ECO:0007669"/>
    <property type="project" value="UniProtKB-ARBA"/>
</dbReference>
<dbReference type="GO" id="GO:0050852">
    <property type="term" value="P:T cell receptor signaling pathway"/>
    <property type="evidence" value="ECO:0007669"/>
    <property type="project" value="TreeGrafter"/>
</dbReference>
<keyword evidence="4" id="KW-1015">Disulfide bond</keyword>
<evidence type="ECO:0000256" key="7">
    <source>
        <dbReference type="SAM" id="SignalP"/>
    </source>
</evidence>
<dbReference type="Pfam" id="PF07686">
    <property type="entry name" value="V-set"/>
    <property type="match status" value="1"/>
</dbReference>
<dbReference type="InterPro" id="IPR013783">
    <property type="entry name" value="Ig-like_fold"/>
</dbReference>
<evidence type="ECO:0000256" key="5">
    <source>
        <dbReference type="ARBA" id="ARBA00023180"/>
    </source>
</evidence>
<dbReference type="InterPro" id="IPR013106">
    <property type="entry name" value="Ig_V-set"/>
</dbReference>
<keyword evidence="2 7" id="KW-0732">Signal</keyword>
<evidence type="ECO:0000256" key="1">
    <source>
        <dbReference type="ARBA" id="ARBA00004370"/>
    </source>
</evidence>
<dbReference type="GeneTree" id="ENSGT00940000154641"/>
<organism evidence="9 10">
    <name type="scientific">Oncorhynchus kisutch</name>
    <name type="common">Coho salmon</name>
    <name type="synonym">Salmo kisutch</name>
    <dbReference type="NCBI Taxonomy" id="8019"/>
    <lineage>
        <taxon>Eukaryota</taxon>
        <taxon>Metazoa</taxon>
        <taxon>Chordata</taxon>
        <taxon>Craniata</taxon>
        <taxon>Vertebrata</taxon>
        <taxon>Euteleostomi</taxon>
        <taxon>Actinopterygii</taxon>
        <taxon>Neopterygii</taxon>
        <taxon>Teleostei</taxon>
        <taxon>Protacanthopterygii</taxon>
        <taxon>Salmoniformes</taxon>
        <taxon>Salmonidae</taxon>
        <taxon>Salmoninae</taxon>
        <taxon>Oncorhynchus</taxon>
    </lineage>
</organism>
<keyword evidence="3" id="KW-0472">Membrane</keyword>
<dbReference type="PANTHER" id="PTHR24100">
    <property type="entry name" value="BUTYROPHILIN"/>
    <property type="match status" value="1"/>
</dbReference>